<name>A0A259TUJ3_9BACT</name>
<dbReference type="AlphaFoldDB" id="A0A259TUJ3"/>
<dbReference type="RefSeq" id="WP_179271288.1">
    <property type="nucleotide sequence ID" value="NZ_MQWB01000011.1"/>
</dbReference>
<dbReference type="EMBL" id="MQWB01000011">
    <property type="protein sequence ID" value="OZC01366.1"/>
    <property type="molecule type" value="Genomic_DNA"/>
</dbReference>
<dbReference type="InParanoid" id="A0A259TUJ3"/>
<dbReference type="Proteomes" id="UP000216446">
    <property type="component" value="Unassembled WGS sequence"/>
</dbReference>
<accession>A0A259TUJ3</accession>
<evidence type="ECO:0000313" key="1">
    <source>
        <dbReference type="EMBL" id="OZC01366.1"/>
    </source>
</evidence>
<organism evidence="1 2">
    <name type="scientific">Rubricoccus marinus</name>
    <dbReference type="NCBI Taxonomy" id="716817"/>
    <lineage>
        <taxon>Bacteria</taxon>
        <taxon>Pseudomonadati</taxon>
        <taxon>Rhodothermota</taxon>
        <taxon>Rhodothermia</taxon>
        <taxon>Rhodothermales</taxon>
        <taxon>Rubricoccaceae</taxon>
        <taxon>Rubricoccus</taxon>
    </lineage>
</organism>
<protein>
    <submittedName>
        <fullName evidence="1">Uncharacterized protein</fullName>
    </submittedName>
</protein>
<proteinExistence type="predicted"/>
<keyword evidence="2" id="KW-1185">Reference proteome</keyword>
<sequence length="249" mass="27932">LPLSVEGPFGYSLAPEAPLPRFDTTGFVITPPLRVLEDSQHEQETNNVIDPAWWFARVRFRRRILRAGRAHSEEEDDLDSLPTKPIWTQFLPPSSHFRYTTGGTSGAIPVRDLRVTSHSPGQWKVCRGRDEPALPLTPSAKPDRMHLWVLITEALTDAYGRRSQEAYLDLQPLEKGKFSTEKAFDRVSEYRVRIVEIHSTPPQEGTAPEPIESLSGPSLMEALFPDADAGVEARARIVRLSGYIPVTHS</sequence>
<gene>
    <name evidence="1" type="ORF">BSZ36_18170</name>
</gene>
<reference evidence="1 2" key="1">
    <citation type="submission" date="2016-11" db="EMBL/GenBank/DDBJ databases">
        <title>Study of marine rhodopsin-containing bacteria.</title>
        <authorList>
            <person name="Yoshizawa S."/>
            <person name="Kumagai Y."/>
            <person name="Kogure K."/>
        </authorList>
    </citation>
    <scope>NUCLEOTIDE SEQUENCE [LARGE SCALE GENOMIC DNA]</scope>
    <source>
        <strain evidence="1 2">SG-29</strain>
    </source>
</reference>
<evidence type="ECO:0000313" key="2">
    <source>
        <dbReference type="Proteomes" id="UP000216446"/>
    </source>
</evidence>
<feature type="non-terminal residue" evidence="1">
    <location>
        <position position="1"/>
    </location>
</feature>
<comment type="caution">
    <text evidence="1">The sequence shown here is derived from an EMBL/GenBank/DDBJ whole genome shotgun (WGS) entry which is preliminary data.</text>
</comment>